<protein>
    <submittedName>
        <fullName evidence="5">CubicO group peptidase, beta-lactamase class C family</fullName>
    </submittedName>
</protein>
<dbReference type="SUPFAM" id="SSF56601">
    <property type="entry name" value="beta-lactamase/transpeptidase-like"/>
    <property type="match status" value="1"/>
</dbReference>
<name>A0A1H1TFU3_9ACTN</name>
<dbReference type="Pfam" id="PF20773">
    <property type="entry name" value="InhA-like_MAM"/>
    <property type="match status" value="1"/>
</dbReference>
<feature type="region of interest" description="Disordered" evidence="2">
    <location>
        <begin position="35"/>
        <end position="69"/>
    </location>
</feature>
<dbReference type="InterPro" id="IPR012338">
    <property type="entry name" value="Beta-lactam/transpept-like"/>
</dbReference>
<dbReference type="OrthoDB" id="9809635at2"/>
<feature type="chain" id="PRO_5009261092" evidence="3">
    <location>
        <begin position="35"/>
        <end position="618"/>
    </location>
</feature>
<dbReference type="InterPro" id="IPR050789">
    <property type="entry name" value="Diverse_Enzym_Activities"/>
</dbReference>
<dbReference type="AlphaFoldDB" id="A0A1H1TFU3"/>
<evidence type="ECO:0000256" key="2">
    <source>
        <dbReference type="SAM" id="MobiDB-lite"/>
    </source>
</evidence>
<evidence type="ECO:0000259" key="4">
    <source>
        <dbReference type="Pfam" id="PF00144"/>
    </source>
</evidence>
<dbReference type="PANTHER" id="PTHR43283">
    <property type="entry name" value="BETA-LACTAMASE-RELATED"/>
    <property type="match status" value="1"/>
</dbReference>
<keyword evidence="3" id="KW-0732">Signal</keyword>
<dbReference type="Gene3D" id="2.60.120.260">
    <property type="entry name" value="Galactose-binding domain-like"/>
    <property type="match status" value="1"/>
</dbReference>
<dbReference type="PANTHER" id="PTHR43283:SF11">
    <property type="entry name" value="BETA-LACTAMASE-RELATED DOMAIN-CONTAINING PROTEIN"/>
    <property type="match status" value="1"/>
</dbReference>
<keyword evidence="1" id="KW-0378">Hydrolase</keyword>
<dbReference type="GO" id="GO:0016787">
    <property type="term" value="F:hydrolase activity"/>
    <property type="evidence" value="ECO:0007669"/>
    <property type="project" value="UniProtKB-KW"/>
</dbReference>
<keyword evidence="6" id="KW-1185">Reference proteome</keyword>
<dbReference type="InterPro" id="IPR001466">
    <property type="entry name" value="Beta-lactam-related"/>
</dbReference>
<gene>
    <name evidence="5" type="ORF">SAMN04489812_2374</name>
</gene>
<dbReference type="PROSITE" id="PS51318">
    <property type="entry name" value="TAT"/>
    <property type="match status" value="1"/>
</dbReference>
<evidence type="ECO:0000256" key="1">
    <source>
        <dbReference type="ARBA" id="ARBA00022801"/>
    </source>
</evidence>
<organism evidence="5 6">
    <name type="scientific">Microlunatus soli</name>
    <dbReference type="NCBI Taxonomy" id="630515"/>
    <lineage>
        <taxon>Bacteria</taxon>
        <taxon>Bacillati</taxon>
        <taxon>Actinomycetota</taxon>
        <taxon>Actinomycetes</taxon>
        <taxon>Propionibacteriales</taxon>
        <taxon>Propionibacteriaceae</taxon>
        <taxon>Microlunatus</taxon>
    </lineage>
</organism>
<accession>A0A1H1TFU3</accession>
<dbReference type="InterPro" id="IPR006311">
    <property type="entry name" value="TAT_signal"/>
</dbReference>
<feature type="signal peptide" evidence="3">
    <location>
        <begin position="1"/>
        <end position="34"/>
    </location>
</feature>
<dbReference type="STRING" id="630515.SAMN04489812_2374"/>
<reference evidence="5 6" key="1">
    <citation type="submission" date="2016-10" db="EMBL/GenBank/DDBJ databases">
        <authorList>
            <person name="de Groot N.N."/>
        </authorList>
    </citation>
    <scope>NUCLEOTIDE SEQUENCE [LARGE SCALE GENOMIC DNA]</scope>
    <source>
        <strain evidence="5 6">DSM 21800</strain>
    </source>
</reference>
<dbReference type="EMBL" id="LT629772">
    <property type="protein sequence ID" value="SDS59004.1"/>
    <property type="molecule type" value="Genomic_DNA"/>
</dbReference>
<evidence type="ECO:0000313" key="6">
    <source>
        <dbReference type="Proteomes" id="UP000199103"/>
    </source>
</evidence>
<sequence length="618" mass="67070">MAIIEPPRRSRRVVLSAALGGTAAALTGSSIAAASPRDITDTSTGQSGTPHRAVGRRSAGSGTPTITADDLRFTPHTRLRRGRARQVGLEPGRIDKITDDIGRFLSPTPETPAHPEYAGAAVIAVKDGVIVANEAAGKAVRYGLADTTVIELPADQQIDARTDTIWDLASMSKLFTATAVVQLIEQGLVGLQDPVVDHLPAFASHGKSDILIRHLLTHTSGLIPDPIPSLWKGYDNHDDRVAAILDTTPHAGPGVEYVYSDINFMTLGLIVEKVSGQSLDRYVHDHITAPLGMRDTMYNPPASLKHRIAAQEYEPWADRGLVWGSVHDENAWALDGVAGHAGVFSTVGDMAIFAQTYLNGGSYRGTRILRPDTVRLMLHDYNGEQFPTDTHGLGWELGLVWYHAALWSPVSFGHTGFTGTSIVVDPIDRQFVILMTNRVHPDREWGSNNPSRRAVADDLGLATTIRPNSGRQAWFSGRTDKTTTTLDVGLPATADGRLDFDLWYDTEPLYDYGRLQSSTDGSTFAALPFRLRGRDIVAESDGSVNGYGGRRWLHCSADLPDGTTRLRWSYQTDSTSQGRGIYLDDIVVRSGPKTVFDSGRRRDAAAITTNGWHLSPGG</sequence>
<feature type="domain" description="Beta-lactamase-related" evidence="4">
    <location>
        <begin position="117"/>
        <end position="456"/>
    </location>
</feature>
<dbReference type="RefSeq" id="WP_091524844.1">
    <property type="nucleotide sequence ID" value="NZ_LT629772.1"/>
</dbReference>
<proteinExistence type="predicted"/>
<dbReference type="Proteomes" id="UP000199103">
    <property type="component" value="Chromosome I"/>
</dbReference>
<evidence type="ECO:0000313" key="5">
    <source>
        <dbReference type="EMBL" id="SDS59004.1"/>
    </source>
</evidence>
<dbReference type="Pfam" id="PF00144">
    <property type="entry name" value="Beta-lactamase"/>
    <property type="match status" value="1"/>
</dbReference>
<evidence type="ECO:0000256" key="3">
    <source>
        <dbReference type="SAM" id="SignalP"/>
    </source>
</evidence>
<dbReference type="Gene3D" id="3.40.710.10">
    <property type="entry name" value="DD-peptidase/beta-lactamase superfamily"/>
    <property type="match status" value="1"/>
</dbReference>